<name>A0ABM1M875_NICVS</name>
<evidence type="ECO:0000313" key="3">
    <source>
        <dbReference type="RefSeq" id="XP_017770775.1"/>
    </source>
</evidence>
<gene>
    <name evidence="3" type="primary">LOC108558386</name>
</gene>
<dbReference type="GeneID" id="108558386"/>
<dbReference type="PANTHER" id="PTHR22916:SF3">
    <property type="entry name" value="UDP-GLCNAC:BETAGAL BETA-1,3-N-ACETYLGLUCOSAMINYLTRANSFERASE-LIKE PROTEIN 1"/>
    <property type="match status" value="1"/>
</dbReference>
<dbReference type="SUPFAM" id="SSF53448">
    <property type="entry name" value="Nucleotide-diphospho-sugar transferases"/>
    <property type="match status" value="1"/>
</dbReference>
<dbReference type="InterPro" id="IPR001173">
    <property type="entry name" value="Glyco_trans_2-like"/>
</dbReference>
<dbReference type="Pfam" id="PF00535">
    <property type="entry name" value="Glycos_transf_2"/>
    <property type="match status" value="1"/>
</dbReference>
<reference evidence="3" key="1">
    <citation type="submission" date="2025-08" db="UniProtKB">
        <authorList>
            <consortium name="RefSeq"/>
        </authorList>
    </citation>
    <scope>IDENTIFICATION</scope>
    <source>
        <tissue evidence="3">Whole Larva</tissue>
    </source>
</reference>
<dbReference type="PANTHER" id="PTHR22916">
    <property type="entry name" value="GLYCOSYLTRANSFERASE"/>
    <property type="match status" value="1"/>
</dbReference>
<evidence type="ECO:0000313" key="2">
    <source>
        <dbReference type="Proteomes" id="UP000695000"/>
    </source>
</evidence>
<evidence type="ECO:0000259" key="1">
    <source>
        <dbReference type="Pfam" id="PF00535"/>
    </source>
</evidence>
<sequence length="347" mass="40108">MDVSIIIPIYNGSTWIKPCFEAILAQTALKEIKLEVSICNDSSDDDTQELLDKWKSLFEDNNITFKCYLNDTGSPKGVGYAKNKAVELSTGQYLCFQDVDDVMLPERILMQFKEAKALSNDYLIGSKFVREPRDSTIRYTNWANNLSNEQLVNQIYTSNGPTIIMPTWFCHRSAYDRVGGFVEDGKGTPEDLIFFYKHLDLDGKVYKVETNLLVYYYHQHATTFSIKEETIWNLRLERLQSKVLCNWKTFTIWNAGKQGRKFYNSLSAENRVKVMAMCDVDVKKVNKKYTPYDARLRKAGKPLDMVHFKDAKPPFVICVKLDMTGGCFEKNLESLQLKENLDYVYFS</sequence>
<dbReference type="RefSeq" id="XP_017770775.1">
    <property type="nucleotide sequence ID" value="XM_017915286.1"/>
</dbReference>
<accession>A0ABM1M875</accession>
<dbReference type="InterPro" id="IPR029044">
    <property type="entry name" value="Nucleotide-diphossugar_trans"/>
</dbReference>
<keyword evidence="2" id="KW-1185">Reference proteome</keyword>
<dbReference type="Proteomes" id="UP000695000">
    <property type="component" value="Unplaced"/>
</dbReference>
<dbReference type="Gene3D" id="3.90.550.10">
    <property type="entry name" value="Spore Coat Polysaccharide Biosynthesis Protein SpsA, Chain A"/>
    <property type="match status" value="1"/>
</dbReference>
<organism evidence="2 3">
    <name type="scientific">Nicrophorus vespilloides</name>
    <name type="common">Boreal carrion beetle</name>
    <dbReference type="NCBI Taxonomy" id="110193"/>
    <lineage>
        <taxon>Eukaryota</taxon>
        <taxon>Metazoa</taxon>
        <taxon>Ecdysozoa</taxon>
        <taxon>Arthropoda</taxon>
        <taxon>Hexapoda</taxon>
        <taxon>Insecta</taxon>
        <taxon>Pterygota</taxon>
        <taxon>Neoptera</taxon>
        <taxon>Endopterygota</taxon>
        <taxon>Coleoptera</taxon>
        <taxon>Polyphaga</taxon>
        <taxon>Staphyliniformia</taxon>
        <taxon>Silphidae</taxon>
        <taxon>Nicrophorinae</taxon>
        <taxon>Nicrophorus</taxon>
    </lineage>
</organism>
<feature type="domain" description="Glycosyltransferase 2-like" evidence="1">
    <location>
        <begin position="4"/>
        <end position="178"/>
    </location>
</feature>
<proteinExistence type="predicted"/>
<protein>
    <submittedName>
        <fullName evidence="3">UDP-GlcNAc:betaGal beta-1,3-N-acetylglucosaminyltransferase-like protein 1</fullName>
    </submittedName>
</protein>